<reference evidence="1 2" key="1">
    <citation type="submission" date="2020-04" db="EMBL/GenBank/DDBJ databases">
        <authorList>
            <person name="Wallbank WR R."/>
            <person name="Pardo Diaz C."/>
            <person name="Kozak K."/>
            <person name="Martin S."/>
            <person name="Jiggins C."/>
            <person name="Moest M."/>
            <person name="Warren A I."/>
            <person name="Byers J.R.P. K."/>
            <person name="Montejo-Kovacevich G."/>
            <person name="Yen C E."/>
        </authorList>
    </citation>
    <scope>NUCLEOTIDE SEQUENCE [LARGE SCALE GENOMIC DNA]</scope>
</reference>
<sequence>MVIREDISLYLGHIKPFIKPTKKYNFHKFLYKICKISQCQSVIAVNAATASCQDPAAAERVPEELIAGLDHAVCTKRVAVAHHAVEEAAAYTEPVVE</sequence>
<proteinExistence type="predicted"/>
<evidence type="ECO:0000313" key="1">
    <source>
        <dbReference type="EMBL" id="CAB3253711.1"/>
    </source>
</evidence>
<comment type="caution">
    <text evidence="1">The sequence shown here is derived from an EMBL/GenBank/DDBJ whole genome shotgun (WGS) entry which is preliminary data.</text>
</comment>
<dbReference type="EMBL" id="CADEBC010000561">
    <property type="protein sequence ID" value="CAB3253711.1"/>
    <property type="molecule type" value="Genomic_DNA"/>
</dbReference>
<dbReference type="OrthoDB" id="10390128at2759"/>
<dbReference type="Proteomes" id="UP000494106">
    <property type="component" value="Unassembled WGS sequence"/>
</dbReference>
<keyword evidence="2" id="KW-1185">Reference proteome</keyword>
<protein>
    <submittedName>
        <fullName evidence="1">Uncharacterized protein</fullName>
    </submittedName>
</protein>
<accession>A0A8S1B6R8</accession>
<name>A0A8S1B6R8_ARCPL</name>
<organism evidence="1 2">
    <name type="scientific">Arctia plantaginis</name>
    <name type="common">Wood tiger moth</name>
    <name type="synonym">Phalaena plantaginis</name>
    <dbReference type="NCBI Taxonomy" id="874455"/>
    <lineage>
        <taxon>Eukaryota</taxon>
        <taxon>Metazoa</taxon>
        <taxon>Ecdysozoa</taxon>
        <taxon>Arthropoda</taxon>
        <taxon>Hexapoda</taxon>
        <taxon>Insecta</taxon>
        <taxon>Pterygota</taxon>
        <taxon>Neoptera</taxon>
        <taxon>Endopterygota</taxon>
        <taxon>Lepidoptera</taxon>
        <taxon>Glossata</taxon>
        <taxon>Ditrysia</taxon>
        <taxon>Noctuoidea</taxon>
        <taxon>Erebidae</taxon>
        <taxon>Arctiinae</taxon>
        <taxon>Arctia</taxon>
    </lineage>
</organism>
<gene>
    <name evidence="1" type="ORF">APLA_LOCUS14251</name>
</gene>
<evidence type="ECO:0000313" key="2">
    <source>
        <dbReference type="Proteomes" id="UP000494106"/>
    </source>
</evidence>
<dbReference type="AlphaFoldDB" id="A0A8S1B6R8"/>